<comment type="caution">
    <text evidence="1">The sequence shown here is derived from an EMBL/GenBank/DDBJ whole genome shotgun (WGS) entry which is preliminary data.</text>
</comment>
<gene>
    <name evidence="1" type="ORF">CCMP2556_LOCUS387</name>
</gene>
<evidence type="ECO:0000313" key="2">
    <source>
        <dbReference type="Proteomes" id="UP001642484"/>
    </source>
</evidence>
<dbReference type="EMBL" id="CAXAMN010000059">
    <property type="protein sequence ID" value="CAK8986113.1"/>
    <property type="molecule type" value="Genomic_DNA"/>
</dbReference>
<protein>
    <submittedName>
        <fullName evidence="1">Uncharacterized protein</fullName>
    </submittedName>
</protein>
<accession>A0ABP0H7D9</accession>
<organism evidence="1 2">
    <name type="scientific">Durusdinium trenchii</name>
    <dbReference type="NCBI Taxonomy" id="1381693"/>
    <lineage>
        <taxon>Eukaryota</taxon>
        <taxon>Sar</taxon>
        <taxon>Alveolata</taxon>
        <taxon>Dinophyceae</taxon>
        <taxon>Suessiales</taxon>
        <taxon>Symbiodiniaceae</taxon>
        <taxon>Durusdinium</taxon>
    </lineage>
</organism>
<sequence>MSGQVTDGRLWVMTPGYRLTYLEGRKLLESVDGLGSRWVTTHPHPRWEHHYGGNIPILLFIISLHSFACGCDSGERCCEKKGTFLRRCRRVLCGNFRFSMLGQGRVWGGFGGWIFSNLPLAVQSKLPPKN</sequence>
<name>A0ABP0H7D9_9DINO</name>
<evidence type="ECO:0000313" key="1">
    <source>
        <dbReference type="EMBL" id="CAK8986113.1"/>
    </source>
</evidence>
<proteinExistence type="predicted"/>
<reference evidence="1 2" key="1">
    <citation type="submission" date="2024-02" db="EMBL/GenBank/DDBJ databases">
        <authorList>
            <person name="Chen Y."/>
            <person name="Shah S."/>
            <person name="Dougan E. K."/>
            <person name="Thang M."/>
            <person name="Chan C."/>
        </authorList>
    </citation>
    <scope>NUCLEOTIDE SEQUENCE [LARGE SCALE GENOMIC DNA]</scope>
</reference>
<dbReference type="Proteomes" id="UP001642484">
    <property type="component" value="Unassembled WGS sequence"/>
</dbReference>
<keyword evidence="2" id="KW-1185">Reference proteome</keyword>